<dbReference type="Gene3D" id="3.60.10.10">
    <property type="entry name" value="Endonuclease/exonuclease/phosphatase"/>
    <property type="match status" value="1"/>
</dbReference>
<dbReference type="InterPro" id="IPR005135">
    <property type="entry name" value="Endo/exonuclease/phosphatase"/>
</dbReference>
<protein>
    <submittedName>
        <fullName evidence="2">Endonuclease/exonuclease/phosphatase family protein</fullName>
    </submittedName>
</protein>
<keyword evidence="2" id="KW-0540">Nuclease</keyword>
<sequence length="368" mass="41114">MKRLFKRAALVVSVLLLVVVLTVGGYIAYLQIQYYRIEDHTALEVYSPQTAVLQLETPYKAVTCNIGFGAYGPEYSFFMDTGVMTDGTPTQGLYGKAVSRESVLTNTVLALDTLKELDADFLLLQEVDQQAHRSHQVDQRARITEAFSSYSSTWAENFHSGYLAYPLNDPHGSVTAGLLTLSRYAVDEAVRRSYPVDESFFIKFTDLDRCFSVTRFPVEGTDRQLVLIHSHMSAYDSGGIRTQQLEMLCQVLEEEYEKGNYVVTGGDFNHALYGTEHAFPSQQQFPGWVQTLDDSELPDHFSFVAAENGFEVPTCRGADIPYEKGVNYTTVVDGFLVSDNLKAEAQNIDADFAFSDHNPVLLTFELAA</sequence>
<dbReference type="PANTHER" id="PTHR14859:SF1">
    <property type="entry name" value="PGAP2-INTERACTING PROTEIN"/>
    <property type="match status" value="1"/>
</dbReference>
<dbReference type="Pfam" id="PF03372">
    <property type="entry name" value="Exo_endo_phos"/>
    <property type="match status" value="1"/>
</dbReference>
<keyword evidence="2" id="KW-0378">Hydrolase</keyword>
<dbReference type="AlphaFoldDB" id="A0A9D1DF99"/>
<evidence type="ECO:0000259" key="1">
    <source>
        <dbReference type="Pfam" id="PF03372"/>
    </source>
</evidence>
<dbReference type="InterPro" id="IPR051916">
    <property type="entry name" value="GPI-anchor_lipid_remodeler"/>
</dbReference>
<evidence type="ECO:0000313" key="3">
    <source>
        <dbReference type="Proteomes" id="UP000824242"/>
    </source>
</evidence>
<reference evidence="2" key="2">
    <citation type="journal article" date="2021" name="PeerJ">
        <title>Extensive microbial diversity within the chicken gut microbiome revealed by metagenomics and culture.</title>
        <authorList>
            <person name="Gilroy R."/>
            <person name="Ravi A."/>
            <person name="Getino M."/>
            <person name="Pursley I."/>
            <person name="Horton D.L."/>
            <person name="Alikhan N.F."/>
            <person name="Baker D."/>
            <person name="Gharbi K."/>
            <person name="Hall N."/>
            <person name="Watson M."/>
            <person name="Adriaenssens E.M."/>
            <person name="Foster-Nyarko E."/>
            <person name="Jarju S."/>
            <person name="Secka A."/>
            <person name="Antonio M."/>
            <person name="Oren A."/>
            <person name="Chaudhuri R.R."/>
            <person name="La Ragione R."/>
            <person name="Hildebrand F."/>
            <person name="Pallen M.J."/>
        </authorList>
    </citation>
    <scope>NUCLEOTIDE SEQUENCE</scope>
    <source>
        <strain evidence="2">ChiSxjej1B13-7958</strain>
    </source>
</reference>
<dbReference type="PANTHER" id="PTHR14859">
    <property type="entry name" value="CALCOFLUOR WHITE HYPERSENSITIVE PROTEIN PRECURSOR"/>
    <property type="match status" value="1"/>
</dbReference>
<name>A0A9D1DF99_9FIRM</name>
<reference evidence="2" key="1">
    <citation type="submission" date="2020-10" db="EMBL/GenBank/DDBJ databases">
        <authorList>
            <person name="Gilroy R."/>
        </authorList>
    </citation>
    <scope>NUCLEOTIDE SEQUENCE</scope>
    <source>
        <strain evidence="2">ChiSxjej1B13-7958</strain>
    </source>
</reference>
<dbReference type="EMBL" id="DVGZ01000112">
    <property type="protein sequence ID" value="HIR48047.1"/>
    <property type="molecule type" value="Genomic_DNA"/>
</dbReference>
<evidence type="ECO:0000313" key="2">
    <source>
        <dbReference type="EMBL" id="HIR48047.1"/>
    </source>
</evidence>
<keyword evidence="2" id="KW-0255">Endonuclease</keyword>
<dbReference type="InterPro" id="IPR036691">
    <property type="entry name" value="Endo/exonu/phosph_ase_sf"/>
</dbReference>
<dbReference type="Proteomes" id="UP000824242">
    <property type="component" value="Unassembled WGS sequence"/>
</dbReference>
<proteinExistence type="predicted"/>
<dbReference type="GO" id="GO:0016020">
    <property type="term" value="C:membrane"/>
    <property type="evidence" value="ECO:0007669"/>
    <property type="project" value="GOC"/>
</dbReference>
<feature type="domain" description="Endonuclease/exonuclease/phosphatase" evidence="1">
    <location>
        <begin position="111"/>
        <end position="357"/>
    </location>
</feature>
<dbReference type="SUPFAM" id="SSF56219">
    <property type="entry name" value="DNase I-like"/>
    <property type="match status" value="1"/>
</dbReference>
<accession>A0A9D1DF99</accession>
<dbReference type="GO" id="GO:0004519">
    <property type="term" value="F:endonuclease activity"/>
    <property type="evidence" value="ECO:0007669"/>
    <property type="project" value="UniProtKB-KW"/>
</dbReference>
<gene>
    <name evidence="2" type="ORF">IAB89_10430</name>
</gene>
<organism evidence="2 3">
    <name type="scientific">Candidatus Caccousia avicola</name>
    <dbReference type="NCBI Taxonomy" id="2840721"/>
    <lineage>
        <taxon>Bacteria</taxon>
        <taxon>Bacillati</taxon>
        <taxon>Bacillota</taxon>
        <taxon>Clostridia</taxon>
        <taxon>Eubacteriales</taxon>
        <taxon>Oscillospiraceae</taxon>
        <taxon>Oscillospiraceae incertae sedis</taxon>
        <taxon>Candidatus Caccousia</taxon>
    </lineage>
</organism>
<comment type="caution">
    <text evidence="2">The sequence shown here is derived from an EMBL/GenBank/DDBJ whole genome shotgun (WGS) entry which is preliminary data.</text>
</comment>
<dbReference type="GO" id="GO:0006506">
    <property type="term" value="P:GPI anchor biosynthetic process"/>
    <property type="evidence" value="ECO:0007669"/>
    <property type="project" value="TreeGrafter"/>
</dbReference>